<comment type="subcellular location">
    <subcellularLocation>
        <location evidence="1">Membrane</location>
        <topology evidence="1">Multi-pass membrane protein</topology>
    </subcellularLocation>
</comment>
<feature type="transmembrane region" description="Helical" evidence="6">
    <location>
        <begin position="659"/>
        <end position="682"/>
    </location>
</feature>
<dbReference type="EMBL" id="BNCO01000011">
    <property type="protein sequence ID" value="GIL51836.1"/>
    <property type="molecule type" value="Genomic_DNA"/>
</dbReference>
<feature type="transmembrane region" description="Helical" evidence="6">
    <location>
        <begin position="200"/>
        <end position="222"/>
    </location>
</feature>
<dbReference type="InterPro" id="IPR045069">
    <property type="entry name" value="MATE_euk"/>
</dbReference>
<dbReference type="GO" id="GO:0042910">
    <property type="term" value="F:xenobiotic transmembrane transporter activity"/>
    <property type="evidence" value="ECO:0007669"/>
    <property type="project" value="InterPro"/>
</dbReference>
<evidence type="ECO:0000313" key="9">
    <source>
        <dbReference type="Proteomes" id="UP000747399"/>
    </source>
</evidence>
<dbReference type="PANTHER" id="PTHR11206">
    <property type="entry name" value="MULTIDRUG RESISTANCE PROTEIN"/>
    <property type="match status" value="1"/>
</dbReference>
<feature type="compositionally biased region" description="Gly residues" evidence="7">
    <location>
        <begin position="55"/>
        <end position="64"/>
    </location>
</feature>
<feature type="compositionally biased region" description="Low complexity" evidence="7">
    <location>
        <begin position="417"/>
        <end position="441"/>
    </location>
</feature>
<feature type="transmembrane region" description="Helical" evidence="6">
    <location>
        <begin position="561"/>
        <end position="581"/>
    </location>
</feature>
<dbReference type="GO" id="GO:0015297">
    <property type="term" value="F:antiporter activity"/>
    <property type="evidence" value="ECO:0007669"/>
    <property type="project" value="InterPro"/>
</dbReference>
<evidence type="ECO:0000256" key="1">
    <source>
        <dbReference type="ARBA" id="ARBA00004141"/>
    </source>
</evidence>
<comment type="similarity">
    <text evidence="2 6">Belongs to the multi antimicrobial extrusion (MATE) (TC 2.A.66.1) family.</text>
</comment>
<feature type="compositionally biased region" description="Polar residues" evidence="7">
    <location>
        <begin position="75"/>
        <end position="95"/>
    </location>
</feature>
<dbReference type="CDD" id="cd13132">
    <property type="entry name" value="MATE_eukaryotic"/>
    <property type="match status" value="1"/>
</dbReference>
<organism evidence="8 9">
    <name type="scientific">Volvox africanus</name>
    <dbReference type="NCBI Taxonomy" id="51714"/>
    <lineage>
        <taxon>Eukaryota</taxon>
        <taxon>Viridiplantae</taxon>
        <taxon>Chlorophyta</taxon>
        <taxon>core chlorophytes</taxon>
        <taxon>Chlorophyceae</taxon>
        <taxon>CS clade</taxon>
        <taxon>Chlamydomonadales</taxon>
        <taxon>Volvocaceae</taxon>
        <taxon>Volvox</taxon>
    </lineage>
</organism>
<keyword evidence="3 6" id="KW-0812">Transmembrane</keyword>
<evidence type="ECO:0000256" key="3">
    <source>
        <dbReference type="ARBA" id="ARBA00022692"/>
    </source>
</evidence>
<dbReference type="AlphaFoldDB" id="A0A8J4B1F3"/>
<keyword evidence="9" id="KW-1185">Reference proteome</keyword>
<feature type="compositionally biased region" description="Low complexity" evidence="7">
    <location>
        <begin position="40"/>
        <end position="54"/>
    </location>
</feature>
<feature type="region of interest" description="Disordered" evidence="7">
    <location>
        <begin position="1"/>
        <end position="109"/>
    </location>
</feature>
<comment type="caution">
    <text evidence="6">Lacks conserved residue(s) required for the propagation of feature annotation.</text>
</comment>
<keyword evidence="5 6" id="KW-0472">Membrane</keyword>
<evidence type="ECO:0000313" key="8">
    <source>
        <dbReference type="EMBL" id="GIL51836.1"/>
    </source>
</evidence>
<feature type="region of interest" description="Disordered" evidence="7">
    <location>
        <begin position="328"/>
        <end position="392"/>
    </location>
</feature>
<dbReference type="InterPro" id="IPR002528">
    <property type="entry name" value="MATE_fam"/>
</dbReference>
<evidence type="ECO:0000256" key="5">
    <source>
        <dbReference type="ARBA" id="ARBA00023136"/>
    </source>
</evidence>
<feature type="transmembrane region" description="Helical" evidence="6">
    <location>
        <begin position="277"/>
        <end position="296"/>
    </location>
</feature>
<keyword evidence="4 6" id="KW-1133">Transmembrane helix</keyword>
<dbReference type="GO" id="GO:1990961">
    <property type="term" value="P:xenobiotic detoxification by transmembrane export across the plasma membrane"/>
    <property type="evidence" value="ECO:0007669"/>
    <property type="project" value="InterPro"/>
</dbReference>
<sequence>MPTAHVNRDPYHARPPLRPWLVANPSSRRPHLRLTQRHVTTAPAAAAHTGSGQPYPGGGTGPHDGGPSDTDPSQLRGSTIGHTTVSNEGPTSSPSHPAPQGRGDSSVSSLAPVDSRLQSILDIASFALPLATQNVLGYSLNAFSGAIIGRLGPTHLSASTLGNSTYSITGLSLVWGGAAGLETLCGQAHGAGNFRLMRLVLLRAILVSWAVCLPVITLWLNAELLLTALGQSPSLVAEAASYLKSLAPSLFAYSLSESLQVYLVVQGRTQVTAMAKAIATALGPLYYWGCMFGLNLGLVGAGYAYALCKATNATILLGWMLRRALRRGPPHSRSEVRGPEEAAVSEEDGGNGQGELMATVDRIPRQHAATTASASYRGSDRSDGDSALGVGIAPPDPHLEVLTVPLSAAAETCDFNPQPLKPQQQQQQQQPQPQQPQPATAVAATSRVAAHGLYRRLCVLAESVRLEVAEALDLRACGEYVRFAVPAAAMCCLEWWAYEALVIAAGWLPNADMAVGCLGICFTVGGMMYMIPQAVATATCARVSGALGSGDAAAAQRHYQAGFLLVGVLQAALCVCLLANAGRVAAFFCPDPSAAKLTASLLPITAIGTLGDGMNALLNNGVLRACGRQALGARLLLLSYWCCGLPGAYYAAFHLGLGVAGFVAAIGCTSILQSVVMGTLVSRWDWHTEVRKSQALLTSMAPNASSETGSSNGSHIPAAA</sequence>
<evidence type="ECO:0000256" key="7">
    <source>
        <dbReference type="SAM" id="MobiDB-lite"/>
    </source>
</evidence>
<feature type="transmembrane region" description="Helical" evidence="6">
    <location>
        <begin position="601"/>
        <end position="623"/>
    </location>
</feature>
<dbReference type="GO" id="GO:0016020">
    <property type="term" value="C:membrane"/>
    <property type="evidence" value="ECO:0007669"/>
    <property type="project" value="UniProtKB-SubCell"/>
</dbReference>
<dbReference type="Proteomes" id="UP000747399">
    <property type="component" value="Unassembled WGS sequence"/>
</dbReference>
<feature type="compositionally biased region" description="Basic and acidic residues" evidence="7">
    <location>
        <begin position="1"/>
        <end position="12"/>
    </location>
</feature>
<protein>
    <recommendedName>
        <fullName evidence="6">Protein DETOXIFICATION</fullName>
    </recommendedName>
    <alternativeName>
        <fullName evidence="6">Multidrug and toxic compound extrusion protein</fullName>
    </alternativeName>
</protein>
<evidence type="ECO:0000256" key="4">
    <source>
        <dbReference type="ARBA" id="ARBA00022989"/>
    </source>
</evidence>
<evidence type="ECO:0000256" key="6">
    <source>
        <dbReference type="RuleBase" id="RU004914"/>
    </source>
</evidence>
<feature type="region of interest" description="Disordered" evidence="7">
    <location>
        <begin position="413"/>
        <end position="441"/>
    </location>
</feature>
<name>A0A8J4B1F3_9CHLO</name>
<accession>A0A8J4B1F3</accession>
<evidence type="ECO:0000256" key="2">
    <source>
        <dbReference type="ARBA" id="ARBA00010199"/>
    </source>
</evidence>
<comment type="caution">
    <text evidence="8">The sequence shown here is derived from an EMBL/GenBank/DDBJ whole genome shotgun (WGS) entry which is preliminary data.</text>
</comment>
<gene>
    <name evidence="8" type="ORF">Vafri_7743</name>
</gene>
<dbReference type="Pfam" id="PF01554">
    <property type="entry name" value="MatE"/>
    <property type="match status" value="2"/>
</dbReference>
<feature type="transmembrane region" description="Helical" evidence="6">
    <location>
        <begin position="635"/>
        <end position="653"/>
    </location>
</feature>
<proteinExistence type="inferred from homology"/>
<reference evidence="8" key="1">
    <citation type="journal article" date="2021" name="Proc. Natl. Acad. Sci. U.S.A.">
        <title>Three genomes in the algal genus Volvox reveal the fate of a haploid sex-determining region after a transition to homothallism.</title>
        <authorList>
            <person name="Yamamoto K."/>
            <person name="Hamaji T."/>
            <person name="Kawai-Toyooka H."/>
            <person name="Matsuzaki R."/>
            <person name="Takahashi F."/>
            <person name="Nishimura Y."/>
            <person name="Kawachi M."/>
            <person name="Noguchi H."/>
            <person name="Minakuchi Y."/>
            <person name="Umen J.G."/>
            <person name="Toyoda A."/>
            <person name="Nozaki H."/>
        </authorList>
    </citation>
    <scope>NUCLEOTIDE SEQUENCE</scope>
    <source>
        <strain evidence="8">NIES-3780</strain>
    </source>
</reference>